<keyword evidence="2" id="KW-1185">Reference proteome</keyword>
<dbReference type="EMBL" id="JBAWKB010000001">
    <property type="protein sequence ID" value="MFH6771282.1"/>
    <property type="molecule type" value="Genomic_DNA"/>
</dbReference>
<organism evidence="1 2">
    <name type="scientific">Gaetbulibacter aestuarii</name>
    <dbReference type="NCBI Taxonomy" id="1502358"/>
    <lineage>
        <taxon>Bacteria</taxon>
        <taxon>Pseudomonadati</taxon>
        <taxon>Bacteroidota</taxon>
        <taxon>Flavobacteriia</taxon>
        <taxon>Flavobacteriales</taxon>
        <taxon>Flavobacteriaceae</taxon>
        <taxon>Gaetbulibacter</taxon>
    </lineage>
</organism>
<sequence>MRLKSYILIVLLAVLGVLSLHKNQAPNQEIVIQFHDVAIHSDAAQSTIAGIKAQLEHLGVTNIKIKDQENGTLHICYHSEKAIADVRKTFSEDEALDVDVTASAENQEAPQSPVNDHTLSYKLDIFEIQKQDPNHLDLNGVSVPVLKLKTEHFFEPNKVLTCHFDDPYQLSYFNKNTPKPADYSAKLKRHVSQRTPQVRAGPNC</sequence>
<dbReference type="Proteomes" id="UP001610100">
    <property type="component" value="Unassembled WGS sequence"/>
</dbReference>
<gene>
    <name evidence="1" type="ORF">V8G58_04985</name>
</gene>
<reference evidence="1 2" key="1">
    <citation type="submission" date="2024-02" db="EMBL/GenBank/DDBJ databases">
        <title>A Gaetbulibacter species isolated from tidal flats and genomic insights of their niches.</title>
        <authorList>
            <person name="Ye Y."/>
        </authorList>
    </citation>
    <scope>NUCLEOTIDE SEQUENCE [LARGE SCALE GENOMIC DNA]</scope>
    <source>
        <strain evidence="1 2">KYW382</strain>
    </source>
</reference>
<proteinExistence type="predicted"/>
<dbReference type="RefSeq" id="WP_344740321.1">
    <property type="nucleotide sequence ID" value="NZ_BAABAY010000001.1"/>
</dbReference>
<comment type="caution">
    <text evidence="1">The sequence shown here is derived from an EMBL/GenBank/DDBJ whole genome shotgun (WGS) entry which is preliminary data.</text>
</comment>
<evidence type="ECO:0000313" key="1">
    <source>
        <dbReference type="EMBL" id="MFH6771282.1"/>
    </source>
</evidence>
<name>A0ABW7N1E4_9FLAO</name>
<evidence type="ECO:0008006" key="3">
    <source>
        <dbReference type="Google" id="ProtNLM"/>
    </source>
</evidence>
<protein>
    <recommendedName>
        <fullName evidence="3">HMA domain-containing protein</fullName>
    </recommendedName>
</protein>
<evidence type="ECO:0000313" key="2">
    <source>
        <dbReference type="Proteomes" id="UP001610100"/>
    </source>
</evidence>
<accession>A0ABW7N1E4</accession>